<protein>
    <recommendedName>
        <fullName evidence="4">Ankyrin repeat-containing protein</fullName>
    </recommendedName>
</protein>
<dbReference type="GeneID" id="68115909"/>
<dbReference type="OMA" id="KNQREEH"/>
<feature type="compositionally biased region" description="Low complexity" evidence="1">
    <location>
        <begin position="249"/>
        <end position="260"/>
    </location>
</feature>
<proteinExistence type="predicted"/>
<sequence>MLCMDTSRKYQSVTTSNNNNNNTTPNSQNSKSTENTSTIKRPSLANRKPPPPPYSDEDNFENASSTSTLTSTSPTTSSQSSSYSPPGSVPTASKPPSSSSVNEPEVDDSSVVKERQQRYDLLRLLEIEDQVDSQRLTCTVEFVDDYLLRISQQVRIPRYAHKKLPPKPPVNASSPTTSSSSSSSPSADDQLFKESIPTSQSTNVLDRLEKVDTTTEKPIRKSLVASRVLAFQNPVISKIAKPIVRQPLRSSDTSSRSGTASLGGTESLSRSNLLAPPPVPPKSLKPKRDLSPSTSEDVTPSLFQIPQKNPSPLSSEEESASNLQATFTPEPKIQREKITKRTCAWNSPAKYNHVDILHWLLDCCCDETCPQSPSTPSSDSMEIQHSNKCISRQKKLWNLQDKQGMTPLYYSVAGNDLGQKTLDTCAFLCSQPVVQEKQLNFLIDPYGNLPIVLALKRKDLELADMLQLFGAKLDITVGIGVLGESLLHSSFRDCEVQVSEYIIKAMPRLIFKKNQREEHALFACLRDYRSINTHSSNSSSNFLELTERKTYSERRQSSLVFTNTATSLTNNNKYFLFLKHVLMNGEQLFGTEIFEKALLMKNAFGNNILMQAVAFNDVDSFKTICRYLFESSMKNAEKRKLLTSLALDKDRDGRTILHLSIDFAIKMLSKKPEDFLAWSNGFEWLFVWLEQNFLYLADKVQYAKSQSLYHFLMQKDNSGKTVFDMVATQDVKKTEWKNIKESLQAAADKWIHDRSVSGTGAALDLTETTEKQSLMSLFKNKIKKSSK</sequence>
<dbReference type="Gene3D" id="1.25.40.20">
    <property type="entry name" value="Ankyrin repeat-containing domain"/>
    <property type="match status" value="1"/>
</dbReference>
<accession>A0A6A5B558</accession>
<feature type="region of interest" description="Disordered" evidence="1">
    <location>
        <begin position="159"/>
        <end position="199"/>
    </location>
</feature>
<dbReference type="VEuPathDB" id="AmoebaDB:FDP41_008691"/>
<reference evidence="2 3" key="1">
    <citation type="journal article" date="2019" name="Sci. Rep.">
        <title>Nanopore sequencing improves the draft genome of the human pathogenic amoeba Naegleria fowleri.</title>
        <authorList>
            <person name="Liechti N."/>
            <person name="Schurch N."/>
            <person name="Bruggmann R."/>
            <person name="Wittwer M."/>
        </authorList>
    </citation>
    <scope>NUCLEOTIDE SEQUENCE [LARGE SCALE GENOMIC DNA]</scope>
    <source>
        <strain evidence="2 3">ATCC 30894</strain>
    </source>
</reference>
<dbReference type="RefSeq" id="XP_044557740.1">
    <property type="nucleotide sequence ID" value="XM_044712572.1"/>
</dbReference>
<organism evidence="2 3">
    <name type="scientific">Naegleria fowleri</name>
    <name type="common">Brain eating amoeba</name>
    <dbReference type="NCBI Taxonomy" id="5763"/>
    <lineage>
        <taxon>Eukaryota</taxon>
        <taxon>Discoba</taxon>
        <taxon>Heterolobosea</taxon>
        <taxon>Tetramitia</taxon>
        <taxon>Eutetramitia</taxon>
        <taxon>Vahlkampfiidae</taxon>
        <taxon>Naegleria</taxon>
    </lineage>
</organism>
<feature type="compositionally biased region" description="Polar residues" evidence="1">
    <location>
        <begin position="291"/>
        <end position="308"/>
    </location>
</feature>
<dbReference type="InterPro" id="IPR036770">
    <property type="entry name" value="Ankyrin_rpt-contain_sf"/>
</dbReference>
<dbReference type="VEuPathDB" id="AmoebaDB:NfTy_007990"/>
<dbReference type="VEuPathDB" id="AmoebaDB:NF0023120"/>
<gene>
    <name evidence="2" type="ORF">FDP41_008691</name>
</gene>
<dbReference type="EMBL" id="VFQX01000063">
    <property type="protein sequence ID" value="KAF0973027.1"/>
    <property type="molecule type" value="Genomic_DNA"/>
</dbReference>
<feature type="compositionally biased region" description="Low complexity" evidence="1">
    <location>
        <begin position="64"/>
        <end position="103"/>
    </location>
</feature>
<feature type="compositionally biased region" description="Low complexity" evidence="1">
    <location>
        <begin position="173"/>
        <end position="186"/>
    </location>
</feature>
<dbReference type="Proteomes" id="UP000444721">
    <property type="component" value="Unassembled WGS sequence"/>
</dbReference>
<feature type="compositionally biased region" description="Polar residues" evidence="1">
    <location>
        <begin position="262"/>
        <end position="272"/>
    </location>
</feature>
<feature type="compositionally biased region" description="Low complexity" evidence="1">
    <location>
        <begin position="12"/>
        <end position="33"/>
    </location>
</feature>
<name>A0A6A5B558_NAEFO</name>
<keyword evidence="3" id="KW-1185">Reference proteome</keyword>
<dbReference type="SUPFAM" id="SSF48403">
    <property type="entry name" value="Ankyrin repeat"/>
    <property type="match status" value="1"/>
</dbReference>
<feature type="region of interest" description="Disordered" evidence="1">
    <location>
        <begin position="246"/>
        <end position="324"/>
    </location>
</feature>
<evidence type="ECO:0008006" key="4">
    <source>
        <dbReference type="Google" id="ProtNLM"/>
    </source>
</evidence>
<feature type="region of interest" description="Disordered" evidence="1">
    <location>
        <begin position="1"/>
        <end position="113"/>
    </location>
</feature>
<dbReference type="OrthoDB" id="10261989at2759"/>
<comment type="caution">
    <text evidence="2">The sequence shown here is derived from an EMBL/GenBank/DDBJ whole genome shotgun (WGS) entry which is preliminary data.</text>
</comment>
<evidence type="ECO:0000313" key="2">
    <source>
        <dbReference type="EMBL" id="KAF0973027.1"/>
    </source>
</evidence>
<dbReference type="AlphaFoldDB" id="A0A6A5B558"/>
<evidence type="ECO:0000313" key="3">
    <source>
        <dbReference type="Proteomes" id="UP000444721"/>
    </source>
</evidence>
<evidence type="ECO:0000256" key="1">
    <source>
        <dbReference type="SAM" id="MobiDB-lite"/>
    </source>
</evidence>